<reference evidence="2" key="1">
    <citation type="submission" date="2022-10" db="EMBL/GenBank/DDBJ databases">
        <title>Puccinia triticina Genome sequencing and assembly.</title>
        <authorList>
            <person name="Li C."/>
        </authorList>
    </citation>
    <scope>NUCLEOTIDE SEQUENCE</scope>
    <source>
        <strain evidence="2">Pt15</strain>
    </source>
</reference>
<protein>
    <submittedName>
        <fullName evidence="2">Uncharacterized protein</fullName>
    </submittedName>
</protein>
<proteinExistence type="predicted"/>
<dbReference type="EMBL" id="CP110435">
    <property type="protein sequence ID" value="WAQ91844.1"/>
    <property type="molecule type" value="Genomic_DNA"/>
</dbReference>
<evidence type="ECO:0000313" key="2">
    <source>
        <dbReference type="EMBL" id="WAQ91844.1"/>
    </source>
</evidence>
<accession>A0ABY7D2K2</accession>
<name>A0ABY7D2K2_9BASI</name>
<dbReference type="Proteomes" id="UP001164743">
    <property type="component" value="Chromosome 15A"/>
</dbReference>
<feature type="region of interest" description="Disordered" evidence="1">
    <location>
        <begin position="81"/>
        <end position="105"/>
    </location>
</feature>
<dbReference type="GeneID" id="77804317"/>
<evidence type="ECO:0000256" key="1">
    <source>
        <dbReference type="SAM" id="MobiDB-lite"/>
    </source>
</evidence>
<keyword evidence="3" id="KW-1185">Reference proteome</keyword>
<organism evidence="2 3">
    <name type="scientific">Puccinia triticina</name>
    <dbReference type="NCBI Taxonomy" id="208348"/>
    <lineage>
        <taxon>Eukaryota</taxon>
        <taxon>Fungi</taxon>
        <taxon>Dikarya</taxon>
        <taxon>Basidiomycota</taxon>
        <taxon>Pucciniomycotina</taxon>
        <taxon>Pucciniomycetes</taxon>
        <taxon>Pucciniales</taxon>
        <taxon>Pucciniaceae</taxon>
        <taxon>Puccinia</taxon>
    </lineage>
</organism>
<evidence type="ECO:0000313" key="3">
    <source>
        <dbReference type="Proteomes" id="UP001164743"/>
    </source>
</evidence>
<sequence>MHDGPTPASSDDAFWCAASRTTSSSFPRRSPSLARLLIRIVSRQLAVIQRHFVWFQDMPHTSALFHLNTFPLLALQPTLTGTKPVLPDTRKHRPHPSASPPSSPL</sequence>
<gene>
    <name evidence="2" type="ORF">PtA15_15A236</name>
</gene>
<dbReference type="RefSeq" id="XP_053027399.1">
    <property type="nucleotide sequence ID" value="XM_053163422.1"/>
</dbReference>